<dbReference type="Proteomes" id="UP000667349">
    <property type="component" value="Unassembled WGS sequence"/>
</dbReference>
<dbReference type="InterPro" id="IPR051839">
    <property type="entry name" value="RD_transcriptional_regulator"/>
</dbReference>
<dbReference type="GO" id="GO:0005634">
    <property type="term" value="C:nucleus"/>
    <property type="evidence" value="ECO:0007669"/>
    <property type="project" value="UniProtKB-SubCell"/>
</dbReference>
<dbReference type="PANTHER" id="PTHR33215">
    <property type="entry name" value="PROTEIN DISTAL ANTENNA"/>
    <property type="match status" value="1"/>
</dbReference>
<accession>A0A836JKH5</accession>
<keyword evidence="6" id="KW-0804">Transcription</keyword>
<dbReference type="GO" id="GO:0003677">
    <property type="term" value="F:DNA binding"/>
    <property type="evidence" value="ECO:0007669"/>
    <property type="project" value="UniProtKB-KW"/>
</dbReference>
<comment type="caution">
    <text evidence="8">The sequence shown here is derived from an EMBL/GenBank/DDBJ whole genome shotgun (WGS) entry which is preliminary data.</text>
</comment>
<evidence type="ECO:0000313" key="8">
    <source>
        <dbReference type="EMBL" id="KAG5310296.1"/>
    </source>
</evidence>
<dbReference type="PANTHER" id="PTHR33215:SF13">
    <property type="entry name" value="PROTEIN DISTAL ANTENNA"/>
    <property type="match status" value="1"/>
</dbReference>
<keyword evidence="2" id="KW-0217">Developmental protein</keyword>
<keyword evidence="3" id="KW-0597">Phosphoprotein</keyword>
<dbReference type="InterPro" id="IPR009057">
    <property type="entry name" value="Homeodomain-like_sf"/>
</dbReference>
<dbReference type="EMBL" id="JAANHZ010000504">
    <property type="protein sequence ID" value="KAG5310296.1"/>
    <property type="molecule type" value="Genomic_DNA"/>
</dbReference>
<evidence type="ECO:0000256" key="1">
    <source>
        <dbReference type="ARBA" id="ARBA00004123"/>
    </source>
</evidence>
<name>A0A836JKH5_9HYME</name>
<evidence type="ECO:0000259" key="7">
    <source>
        <dbReference type="Pfam" id="PF04218"/>
    </source>
</evidence>
<protein>
    <submittedName>
        <fullName evidence="8">DAN protein</fullName>
    </submittedName>
</protein>
<reference evidence="8" key="1">
    <citation type="submission" date="2020-02" db="EMBL/GenBank/DDBJ databases">
        <title>Relaxed selection underlies rapid genomic changes in the transitions from sociality to social parasitism in ants.</title>
        <authorList>
            <person name="Bi X."/>
        </authorList>
    </citation>
    <scope>NUCLEOTIDE SEQUENCE</scope>
    <source>
        <strain evidence="8">BGI-DK2013a</strain>
        <tissue evidence="8">Whole body</tissue>
    </source>
</reference>
<dbReference type="AlphaFoldDB" id="A0A836JKH5"/>
<proteinExistence type="predicted"/>
<keyword evidence="9" id="KW-1185">Reference proteome</keyword>
<evidence type="ECO:0000256" key="3">
    <source>
        <dbReference type="ARBA" id="ARBA00022553"/>
    </source>
</evidence>
<comment type="subcellular location">
    <subcellularLocation>
        <location evidence="1">Nucleus</location>
    </subcellularLocation>
</comment>
<evidence type="ECO:0000256" key="5">
    <source>
        <dbReference type="ARBA" id="ARBA00023125"/>
    </source>
</evidence>
<dbReference type="Gene3D" id="1.10.10.10">
    <property type="entry name" value="Winged helix-like DNA-binding domain superfamily/Winged helix DNA-binding domain"/>
    <property type="match status" value="1"/>
</dbReference>
<dbReference type="SUPFAM" id="SSF46689">
    <property type="entry name" value="Homeodomain-like"/>
    <property type="match status" value="1"/>
</dbReference>
<evidence type="ECO:0000256" key="2">
    <source>
        <dbReference type="ARBA" id="ARBA00022473"/>
    </source>
</evidence>
<sequence>MPRKKSRQVIKRPLKSIQEKLNAIMRVHNGESKAAVACDIGVPEFTLRGWCKAEDKIMSQVNNKSKSTNKSFDNILSGIDLTSILDAVAISLCNSHFSSSLFYKGTIIFFSQSWEPAFYLS</sequence>
<keyword evidence="5" id="KW-0238">DNA-binding</keyword>
<gene>
    <name evidence="8" type="primary">Dan_1</name>
    <name evidence="8" type="ORF">G6Z75_0008652</name>
</gene>
<dbReference type="InterPro" id="IPR007889">
    <property type="entry name" value="HTH_Psq"/>
</dbReference>
<evidence type="ECO:0000256" key="4">
    <source>
        <dbReference type="ARBA" id="ARBA00023015"/>
    </source>
</evidence>
<keyword evidence="4" id="KW-0805">Transcription regulation</keyword>
<evidence type="ECO:0000256" key="6">
    <source>
        <dbReference type="ARBA" id="ARBA00023163"/>
    </source>
</evidence>
<organism evidence="8 9">
    <name type="scientific">Acromyrmex insinuator</name>
    <dbReference type="NCBI Taxonomy" id="230686"/>
    <lineage>
        <taxon>Eukaryota</taxon>
        <taxon>Metazoa</taxon>
        <taxon>Ecdysozoa</taxon>
        <taxon>Arthropoda</taxon>
        <taxon>Hexapoda</taxon>
        <taxon>Insecta</taxon>
        <taxon>Pterygota</taxon>
        <taxon>Neoptera</taxon>
        <taxon>Endopterygota</taxon>
        <taxon>Hymenoptera</taxon>
        <taxon>Apocrita</taxon>
        <taxon>Aculeata</taxon>
        <taxon>Formicoidea</taxon>
        <taxon>Formicidae</taxon>
        <taxon>Myrmicinae</taxon>
        <taxon>Acromyrmex</taxon>
    </lineage>
</organism>
<dbReference type="Pfam" id="PF04218">
    <property type="entry name" value="CENP-B_N"/>
    <property type="match status" value="1"/>
</dbReference>
<feature type="non-terminal residue" evidence="8">
    <location>
        <position position="121"/>
    </location>
</feature>
<evidence type="ECO:0000313" key="9">
    <source>
        <dbReference type="Proteomes" id="UP000667349"/>
    </source>
</evidence>
<dbReference type="InterPro" id="IPR036388">
    <property type="entry name" value="WH-like_DNA-bd_sf"/>
</dbReference>
<feature type="domain" description="HTH psq-type" evidence="7">
    <location>
        <begin position="18"/>
        <end position="60"/>
    </location>
</feature>
<feature type="non-terminal residue" evidence="8">
    <location>
        <position position="1"/>
    </location>
</feature>